<evidence type="ECO:0000313" key="3">
    <source>
        <dbReference type="EMBL" id="TQF01995.1"/>
    </source>
</evidence>
<organism evidence="3 4">
    <name type="scientific">Kitasatospora acidiphila</name>
    <dbReference type="NCBI Taxonomy" id="2567942"/>
    <lineage>
        <taxon>Bacteria</taxon>
        <taxon>Bacillati</taxon>
        <taxon>Actinomycetota</taxon>
        <taxon>Actinomycetes</taxon>
        <taxon>Kitasatosporales</taxon>
        <taxon>Streptomycetaceae</taxon>
        <taxon>Kitasatospora</taxon>
    </lineage>
</organism>
<name>A0A540VZ03_9ACTN</name>
<dbReference type="Proteomes" id="UP000319103">
    <property type="component" value="Unassembled WGS sequence"/>
</dbReference>
<sequence>MTTQAQPVEPTSEREIDLGIIGDRQLVCVQLFDIARHPSAPVVLVPSCFVAVTGKGPEDSNESGKTSWMASVSLLLGDPEWRMYGAGPAAVAQLLFEPDTAGVAAQRYPAATFGFIAGVFANPDDVLATAHTVWMRISATAPYVQIRHAPGVHLATSNDEEDRHSAAPAIFKSLPSPALGATQYAERLYGPVPRCLAYLTSRGKRRGGPSLLKLETGLFTPAGIGAALIDLTGRAHLLETDEAVRRDLARETAQLTDLEHENENALAQEEQALNAIDQRDKARQNLNQAWDFWQLHYARGLLDVLDKQQELSAAKQDIQPLLDDAKRAVTRAAEGLSALQDTRKVDQDLREADEKNQTATNRLNQALDRERGLRLDITNTQEQIQQAEREAVGAHGTLDDARRAASEARRTTLDAEVRRTAAEAARTSALRDIEKAERGHYGQAGRTVEILTAAGIEAVGLLDGLEIPPNQRARWEARLALYRDAVCIDADQADRATHELAELPGAVLVLRQNSRSARSPAFATPALRPFLHTLAERLHTTTDPIAALDDELGLRILGGFPQPITGRSALLERLHHLVDQAQETLRTTVEAAQRASTAQEDADLLVRRLEHAQRATELRTRRQALETELADFAPELQRLHAVSEQAAQVKEDALVKQKVLVLQRKDAEHQLQAARKTEQNLTEQDDDLSRQLTTLNIDYWMERAGSPDQARTALRLPPDGQQQDPNALPPERRSEISLRELAGRHLQQAIADLGIDLISGAGAPIPAITQAVQLRANQAGEEGSRQFASAEAFERPANAIQEWLGTRADIDRGTRARVTANREEREVGLAAAQQTVADLNQSVRAMQGSITLRLDQALQDIEDALDRLNRGAGLYGAELRRTLTPPASLSDMWRCEITPCWRRTPTGPMLPYDNITNAAQEKLFSIHLVLAALLASPHPRGRVLILDELGDALGYHHRREVLSAIAGTAEQHGISVLGTCQETLIDDAADFYGSLLYFHYPSHTEALNTATRMFGYDENNERVELTLEALLAGRALW</sequence>
<keyword evidence="4" id="KW-1185">Reference proteome</keyword>
<proteinExistence type="predicted"/>
<evidence type="ECO:0000256" key="2">
    <source>
        <dbReference type="SAM" id="MobiDB-lite"/>
    </source>
</evidence>
<comment type="caution">
    <text evidence="3">The sequence shown here is derived from an EMBL/GenBank/DDBJ whole genome shotgun (WGS) entry which is preliminary data.</text>
</comment>
<feature type="coiled-coil region" evidence="1">
    <location>
        <begin position="248"/>
        <end position="275"/>
    </location>
</feature>
<feature type="coiled-coil region" evidence="1">
    <location>
        <begin position="349"/>
        <end position="404"/>
    </location>
</feature>
<evidence type="ECO:0000313" key="4">
    <source>
        <dbReference type="Proteomes" id="UP000319103"/>
    </source>
</evidence>
<reference evidence="3 4" key="1">
    <citation type="submission" date="2019-06" db="EMBL/GenBank/DDBJ databases">
        <title>Description of Kitasatospora acidophila sp. nov. isolated from pine grove soil, and reclassification of Streptomyces novaecaesareae to Kitasatospora novaeceasareae comb. nov.</title>
        <authorList>
            <person name="Kim M.J."/>
        </authorList>
    </citation>
    <scope>NUCLEOTIDE SEQUENCE [LARGE SCALE GENOMIC DNA]</scope>
    <source>
        <strain evidence="3 4">MMS16-CNU292</strain>
    </source>
</reference>
<gene>
    <name evidence="3" type="ORF">E6W39_06540</name>
</gene>
<evidence type="ECO:0008006" key="5">
    <source>
        <dbReference type="Google" id="ProtNLM"/>
    </source>
</evidence>
<dbReference type="RefSeq" id="WP_141632711.1">
    <property type="nucleotide sequence ID" value="NZ_VIGB01000003.1"/>
</dbReference>
<feature type="coiled-coil region" evidence="1">
    <location>
        <begin position="664"/>
        <end position="691"/>
    </location>
</feature>
<feature type="region of interest" description="Disordered" evidence="2">
    <location>
        <begin position="708"/>
        <end position="730"/>
    </location>
</feature>
<dbReference type="AlphaFoldDB" id="A0A540VZ03"/>
<evidence type="ECO:0000256" key="1">
    <source>
        <dbReference type="SAM" id="Coils"/>
    </source>
</evidence>
<accession>A0A540VZ03</accession>
<dbReference type="OrthoDB" id="3307982at2"/>
<protein>
    <recommendedName>
        <fullName evidence="5">Chromosome segregation ATPase</fullName>
    </recommendedName>
</protein>
<dbReference type="EMBL" id="VIGB01000003">
    <property type="protein sequence ID" value="TQF01995.1"/>
    <property type="molecule type" value="Genomic_DNA"/>
</dbReference>
<keyword evidence="1" id="KW-0175">Coiled coil</keyword>